<evidence type="ECO:0000313" key="11">
    <source>
        <dbReference type="Proteomes" id="UP001595823"/>
    </source>
</evidence>
<dbReference type="Gene3D" id="1.20.1560.10">
    <property type="entry name" value="ABC transporter type 1, transmembrane domain"/>
    <property type="match status" value="1"/>
</dbReference>
<dbReference type="PROSITE" id="PS50929">
    <property type="entry name" value="ABC_TM1F"/>
    <property type="match status" value="1"/>
</dbReference>
<organism evidence="10 11">
    <name type="scientific">Salininema proteolyticum</name>
    <dbReference type="NCBI Taxonomy" id="1607685"/>
    <lineage>
        <taxon>Bacteria</taxon>
        <taxon>Bacillati</taxon>
        <taxon>Actinomycetota</taxon>
        <taxon>Actinomycetes</taxon>
        <taxon>Glycomycetales</taxon>
        <taxon>Glycomycetaceae</taxon>
        <taxon>Salininema</taxon>
    </lineage>
</organism>
<dbReference type="PANTHER" id="PTHR43394:SF1">
    <property type="entry name" value="ATP-BINDING CASSETTE SUB-FAMILY B MEMBER 10, MITOCHONDRIAL"/>
    <property type="match status" value="1"/>
</dbReference>
<dbReference type="RefSeq" id="WP_380617923.1">
    <property type="nucleotide sequence ID" value="NZ_JBHSDK010000003.1"/>
</dbReference>
<keyword evidence="6 7" id="KW-0472">Membrane</keyword>
<evidence type="ECO:0000256" key="3">
    <source>
        <dbReference type="ARBA" id="ARBA00022741"/>
    </source>
</evidence>
<dbReference type="SUPFAM" id="SSF90123">
    <property type="entry name" value="ABC transporter transmembrane region"/>
    <property type="match status" value="1"/>
</dbReference>
<keyword evidence="3" id="KW-0547">Nucleotide-binding</keyword>
<feature type="transmembrane region" description="Helical" evidence="7">
    <location>
        <begin position="285"/>
        <end position="308"/>
    </location>
</feature>
<feature type="domain" description="ABC transporter" evidence="8">
    <location>
        <begin position="349"/>
        <end position="583"/>
    </location>
</feature>
<dbReference type="InterPro" id="IPR036640">
    <property type="entry name" value="ABC1_TM_sf"/>
</dbReference>
<dbReference type="PANTHER" id="PTHR43394">
    <property type="entry name" value="ATP-DEPENDENT PERMEASE MDL1, MITOCHONDRIAL"/>
    <property type="match status" value="1"/>
</dbReference>
<feature type="domain" description="ABC transmembrane type-1" evidence="9">
    <location>
        <begin position="35"/>
        <end position="316"/>
    </location>
</feature>
<comment type="subcellular location">
    <subcellularLocation>
        <location evidence="1">Cell membrane</location>
        <topology evidence="1">Multi-pass membrane protein</topology>
    </subcellularLocation>
</comment>
<keyword evidence="2 7" id="KW-0812">Transmembrane</keyword>
<feature type="transmembrane region" description="Helical" evidence="7">
    <location>
        <begin position="69"/>
        <end position="90"/>
    </location>
</feature>
<evidence type="ECO:0000259" key="9">
    <source>
        <dbReference type="PROSITE" id="PS50929"/>
    </source>
</evidence>
<dbReference type="InterPro" id="IPR039421">
    <property type="entry name" value="Type_1_exporter"/>
</dbReference>
<dbReference type="Gene3D" id="3.40.50.300">
    <property type="entry name" value="P-loop containing nucleotide triphosphate hydrolases"/>
    <property type="match status" value="1"/>
</dbReference>
<dbReference type="GO" id="GO:0005524">
    <property type="term" value="F:ATP binding"/>
    <property type="evidence" value="ECO:0007669"/>
    <property type="project" value="UniProtKB-KW"/>
</dbReference>
<dbReference type="InterPro" id="IPR027417">
    <property type="entry name" value="P-loop_NTPase"/>
</dbReference>
<dbReference type="PROSITE" id="PS50893">
    <property type="entry name" value="ABC_TRANSPORTER_2"/>
    <property type="match status" value="1"/>
</dbReference>
<comment type="caution">
    <text evidence="10">The sequence shown here is derived from an EMBL/GenBank/DDBJ whole genome shotgun (WGS) entry which is preliminary data.</text>
</comment>
<dbReference type="SUPFAM" id="SSF52540">
    <property type="entry name" value="P-loop containing nucleoside triphosphate hydrolases"/>
    <property type="match status" value="1"/>
</dbReference>
<feature type="transmembrane region" description="Helical" evidence="7">
    <location>
        <begin position="144"/>
        <end position="169"/>
    </location>
</feature>
<reference evidence="11" key="1">
    <citation type="journal article" date="2019" name="Int. J. Syst. Evol. Microbiol.">
        <title>The Global Catalogue of Microorganisms (GCM) 10K type strain sequencing project: providing services to taxonomists for standard genome sequencing and annotation.</title>
        <authorList>
            <consortium name="The Broad Institute Genomics Platform"/>
            <consortium name="The Broad Institute Genome Sequencing Center for Infectious Disease"/>
            <person name="Wu L."/>
            <person name="Ma J."/>
        </authorList>
    </citation>
    <scope>NUCLEOTIDE SEQUENCE [LARGE SCALE GENOMIC DNA]</scope>
    <source>
        <strain evidence="11">IBRC-M 10908</strain>
    </source>
</reference>
<evidence type="ECO:0000256" key="5">
    <source>
        <dbReference type="ARBA" id="ARBA00022989"/>
    </source>
</evidence>
<accession>A0ABV8TUQ7</accession>
<evidence type="ECO:0000256" key="1">
    <source>
        <dbReference type="ARBA" id="ARBA00004651"/>
    </source>
</evidence>
<evidence type="ECO:0000256" key="4">
    <source>
        <dbReference type="ARBA" id="ARBA00022840"/>
    </source>
</evidence>
<evidence type="ECO:0000259" key="8">
    <source>
        <dbReference type="PROSITE" id="PS50893"/>
    </source>
</evidence>
<evidence type="ECO:0000256" key="7">
    <source>
        <dbReference type="SAM" id="Phobius"/>
    </source>
</evidence>
<keyword evidence="4 10" id="KW-0067">ATP-binding</keyword>
<evidence type="ECO:0000313" key="10">
    <source>
        <dbReference type="EMBL" id="MFC4334187.1"/>
    </source>
</evidence>
<dbReference type="Pfam" id="PF00664">
    <property type="entry name" value="ABC_membrane"/>
    <property type="match status" value="1"/>
</dbReference>
<dbReference type="EMBL" id="JBHSDK010000003">
    <property type="protein sequence ID" value="MFC4334187.1"/>
    <property type="molecule type" value="Genomic_DNA"/>
</dbReference>
<dbReference type="InterPro" id="IPR003593">
    <property type="entry name" value="AAA+_ATPase"/>
</dbReference>
<dbReference type="PROSITE" id="PS00211">
    <property type="entry name" value="ABC_TRANSPORTER_1"/>
    <property type="match status" value="1"/>
</dbReference>
<dbReference type="InterPro" id="IPR011527">
    <property type="entry name" value="ABC1_TM_dom"/>
</dbReference>
<keyword evidence="11" id="KW-1185">Reference proteome</keyword>
<protein>
    <submittedName>
        <fullName evidence="10">ABC transporter ATP-binding protein</fullName>
    </submittedName>
</protein>
<name>A0ABV8TUQ7_9ACTN</name>
<dbReference type="InterPro" id="IPR017871">
    <property type="entry name" value="ABC_transporter-like_CS"/>
</dbReference>
<proteinExistence type="predicted"/>
<gene>
    <name evidence="10" type="ORF">ACFPET_03145</name>
</gene>
<dbReference type="Pfam" id="PF00005">
    <property type="entry name" value="ABC_tran"/>
    <property type="match status" value="1"/>
</dbReference>
<evidence type="ECO:0000256" key="6">
    <source>
        <dbReference type="ARBA" id="ARBA00023136"/>
    </source>
</evidence>
<keyword evidence="5 7" id="KW-1133">Transmembrane helix</keyword>
<evidence type="ECO:0000256" key="2">
    <source>
        <dbReference type="ARBA" id="ARBA00022692"/>
    </source>
</evidence>
<sequence length="594" mass="62443">MTAPAETPGTSAQLLRPVLRLLGALDGHRPMFIRSTLSMTAFQLAAAAAAALSAYAAATAATGPDGVDLAWILLGGLGIALIAHGVFVWIESWLAHVLAYKVLDGLRLRLHDAIERLTPNGMRRRRAGEVAGATMADIESLEWFYAHTVGAAMNAVAVPLAVTGALIALHPPSGLIALAGVVLLLAVPWLAGPVQARQGKAVRDEIGELKAVSLEGAEGLREMLSLGLEDRQRGRILDATARIQRRKRAFALRAGAEAAAAEFVAAASMVAFALVLAAAVRSGDVPAALFPAGMVLLAAAFAPAASVLPMFQRLGEMSAAAARVLGVVDAPANTADPRDSVDPNGDAGIRFENVSFQYEDAIPVLRRLDFTVRPGEHVALVGASGAGKTTAAHLLVRFWDPVEGRVLLGGDDLKDLGAEALRRRVGLVSQNPYVFRGTLRSNLLLARPDASAAEVRRALDRARLADTVADLPEGLDTAVGENGASLSGGQRQRLSIAQALLREPDVLILDEAAAHLDAIGEKEMTEAVAEAMRGRTTLVIAHRVSTIRRADRVLFLKDGAIAATGTHRDLVEGNEDYRRLLAGAEDTGDLSTVV</sequence>
<dbReference type="SMART" id="SM00382">
    <property type="entry name" value="AAA"/>
    <property type="match status" value="1"/>
</dbReference>
<feature type="transmembrane region" description="Helical" evidence="7">
    <location>
        <begin position="37"/>
        <end position="57"/>
    </location>
</feature>
<dbReference type="InterPro" id="IPR003439">
    <property type="entry name" value="ABC_transporter-like_ATP-bd"/>
</dbReference>
<feature type="transmembrane region" description="Helical" evidence="7">
    <location>
        <begin position="254"/>
        <end position="279"/>
    </location>
</feature>
<dbReference type="Proteomes" id="UP001595823">
    <property type="component" value="Unassembled WGS sequence"/>
</dbReference>
<feature type="transmembrane region" description="Helical" evidence="7">
    <location>
        <begin position="175"/>
        <end position="194"/>
    </location>
</feature>